<evidence type="ECO:0000313" key="12">
    <source>
        <dbReference type="EMBL" id="CAD8076636.1"/>
    </source>
</evidence>
<gene>
    <name evidence="12" type="ORF">PSON_ATCC_30995.1.T0350073</name>
</gene>
<evidence type="ECO:0000256" key="7">
    <source>
        <dbReference type="ARBA" id="ARBA00023012"/>
    </source>
</evidence>
<evidence type="ECO:0000256" key="2">
    <source>
        <dbReference type="ARBA" id="ARBA00022475"/>
    </source>
</evidence>
<dbReference type="EMBL" id="CAJJDN010000035">
    <property type="protein sequence ID" value="CAD8076636.1"/>
    <property type="molecule type" value="Genomic_DNA"/>
</dbReference>
<feature type="coiled-coil region" evidence="9">
    <location>
        <begin position="320"/>
        <end position="351"/>
    </location>
</feature>
<evidence type="ECO:0000256" key="4">
    <source>
        <dbReference type="ARBA" id="ARBA00022741"/>
    </source>
</evidence>
<keyword evidence="5" id="KW-0067">ATP-binding</keyword>
<evidence type="ECO:0000259" key="11">
    <source>
        <dbReference type="Pfam" id="PF19312"/>
    </source>
</evidence>
<keyword evidence="8 10" id="KW-0472">Membrane</keyword>
<evidence type="ECO:0000256" key="1">
    <source>
        <dbReference type="ARBA" id="ARBA00004651"/>
    </source>
</evidence>
<keyword evidence="6 10" id="KW-1133">Transmembrane helix</keyword>
<dbReference type="Pfam" id="PF19312">
    <property type="entry name" value="NtrY_N"/>
    <property type="match status" value="1"/>
</dbReference>
<protein>
    <recommendedName>
        <fullName evidence="11">Nitrogen regulation protein NtrY-like N-terminal domain-containing protein</fullName>
    </recommendedName>
</protein>
<dbReference type="OrthoDB" id="297478at2759"/>
<evidence type="ECO:0000256" key="5">
    <source>
        <dbReference type="ARBA" id="ARBA00022840"/>
    </source>
</evidence>
<evidence type="ECO:0000256" key="8">
    <source>
        <dbReference type="ARBA" id="ARBA00023136"/>
    </source>
</evidence>
<keyword evidence="7" id="KW-0902">Two-component regulatory system</keyword>
<dbReference type="AlphaFoldDB" id="A0A8S1MIT9"/>
<proteinExistence type="predicted"/>
<dbReference type="Proteomes" id="UP000692954">
    <property type="component" value="Unassembled WGS sequence"/>
</dbReference>
<keyword evidence="9" id="KW-0175">Coiled coil</keyword>
<evidence type="ECO:0000313" key="13">
    <source>
        <dbReference type="Proteomes" id="UP000692954"/>
    </source>
</evidence>
<comment type="subcellular location">
    <subcellularLocation>
        <location evidence="1">Cell membrane</location>
        <topology evidence="1">Multi-pass membrane protein</topology>
    </subcellularLocation>
</comment>
<dbReference type="GO" id="GO:0000160">
    <property type="term" value="P:phosphorelay signal transduction system"/>
    <property type="evidence" value="ECO:0007669"/>
    <property type="project" value="UniProtKB-KW"/>
</dbReference>
<comment type="caution">
    <text evidence="12">The sequence shown here is derived from an EMBL/GenBank/DDBJ whole genome shotgun (WGS) entry which is preliminary data.</text>
</comment>
<dbReference type="InterPro" id="IPR045671">
    <property type="entry name" value="NtrY-like_N"/>
</dbReference>
<sequence>MLFKIDCSNIEQSKRIVITNIAQFPILVRILDHNVYNFLPTFSLLKRDECKQFQILHKQNLKDYREVKIEAIEFDENKLESFSVPPFWNEKVEGSLLTQILSIPATSNINRNNSFSSYDRLPSINQTFQEQKITQINNDNSIKIDTQTFKQTAINNESDQQINKQKINTSQSLQIINSIKMGEEQKNQQNSHQQIFKNSTNSFESYYQIETNQVQQKIITMPNDLNQFLDQIDSQNSHFQQLIPSQQLSQTHSQKFIIDNAQQDLSLSDTTSIQRHEQRKLSFLQQSKQQFNEKPKLRVSQTLITHPKSIIESQRYFEKNKEIESQIQKQIAELKISKEALSTELEQLKFKSMFHSKNKQSTYSYDIYIWHMLLTSVIFLIIGSTIKKIISLF</sequence>
<evidence type="ECO:0000256" key="9">
    <source>
        <dbReference type="SAM" id="Coils"/>
    </source>
</evidence>
<accession>A0A8S1MIT9</accession>
<keyword evidence="4" id="KW-0547">Nucleotide-binding</keyword>
<evidence type="ECO:0000256" key="10">
    <source>
        <dbReference type="SAM" id="Phobius"/>
    </source>
</evidence>
<evidence type="ECO:0000256" key="6">
    <source>
        <dbReference type="ARBA" id="ARBA00022989"/>
    </source>
</evidence>
<dbReference type="GO" id="GO:0005886">
    <property type="term" value="C:plasma membrane"/>
    <property type="evidence" value="ECO:0007669"/>
    <property type="project" value="UniProtKB-SubCell"/>
</dbReference>
<keyword evidence="2" id="KW-1003">Cell membrane</keyword>
<name>A0A8S1MIT9_9CILI</name>
<keyword evidence="13" id="KW-1185">Reference proteome</keyword>
<feature type="transmembrane region" description="Helical" evidence="10">
    <location>
        <begin position="367"/>
        <end position="386"/>
    </location>
</feature>
<feature type="domain" description="Nitrogen regulation protein NtrY-like N-terminal" evidence="11">
    <location>
        <begin position="192"/>
        <end position="290"/>
    </location>
</feature>
<evidence type="ECO:0000256" key="3">
    <source>
        <dbReference type="ARBA" id="ARBA00022692"/>
    </source>
</evidence>
<dbReference type="GO" id="GO:0005524">
    <property type="term" value="F:ATP binding"/>
    <property type="evidence" value="ECO:0007669"/>
    <property type="project" value="UniProtKB-KW"/>
</dbReference>
<keyword evidence="3 10" id="KW-0812">Transmembrane</keyword>
<reference evidence="12" key="1">
    <citation type="submission" date="2021-01" db="EMBL/GenBank/DDBJ databases">
        <authorList>
            <consortium name="Genoscope - CEA"/>
            <person name="William W."/>
        </authorList>
    </citation>
    <scope>NUCLEOTIDE SEQUENCE</scope>
</reference>
<organism evidence="12 13">
    <name type="scientific">Paramecium sonneborni</name>
    <dbReference type="NCBI Taxonomy" id="65129"/>
    <lineage>
        <taxon>Eukaryota</taxon>
        <taxon>Sar</taxon>
        <taxon>Alveolata</taxon>
        <taxon>Ciliophora</taxon>
        <taxon>Intramacronucleata</taxon>
        <taxon>Oligohymenophorea</taxon>
        <taxon>Peniculida</taxon>
        <taxon>Parameciidae</taxon>
        <taxon>Paramecium</taxon>
    </lineage>
</organism>